<dbReference type="Proteomes" id="UP000054549">
    <property type="component" value="Unassembled WGS sequence"/>
</dbReference>
<dbReference type="OrthoDB" id="3172239at2759"/>
<gene>
    <name evidence="1" type="ORF">M378DRAFT_300148</name>
</gene>
<dbReference type="HOGENOM" id="CLU_566140_0_0_1"/>
<dbReference type="EMBL" id="KN818232">
    <property type="protein sequence ID" value="KIL67293.1"/>
    <property type="molecule type" value="Genomic_DNA"/>
</dbReference>
<organism evidence="1 2">
    <name type="scientific">Amanita muscaria (strain Koide BX008)</name>
    <dbReference type="NCBI Taxonomy" id="946122"/>
    <lineage>
        <taxon>Eukaryota</taxon>
        <taxon>Fungi</taxon>
        <taxon>Dikarya</taxon>
        <taxon>Basidiomycota</taxon>
        <taxon>Agaricomycotina</taxon>
        <taxon>Agaricomycetes</taxon>
        <taxon>Agaricomycetidae</taxon>
        <taxon>Agaricales</taxon>
        <taxon>Pluteineae</taxon>
        <taxon>Amanitaceae</taxon>
        <taxon>Amanita</taxon>
    </lineage>
</organism>
<reference evidence="1 2" key="1">
    <citation type="submission" date="2014-04" db="EMBL/GenBank/DDBJ databases">
        <title>Evolutionary Origins and Diversification of the Mycorrhizal Mutualists.</title>
        <authorList>
            <consortium name="DOE Joint Genome Institute"/>
            <consortium name="Mycorrhizal Genomics Consortium"/>
            <person name="Kohler A."/>
            <person name="Kuo A."/>
            <person name="Nagy L.G."/>
            <person name="Floudas D."/>
            <person name="Copeland A."/>
            <person name="Barry K.W."/>
            <person name="Cichocki N."/>
            <person name="Veneault-Fourrey C."/>
            <person name="LaButti K."/>
            <person name="Lindquist E.A."/>
            <person name="Lipzen A."/>
            <person name="Lundell T."/>
            <person name="Morin E."/>
            <person name="Murat C."/>
            <person name="Riley R."/>
            <person name="Ohm R."/>
            <person name="Sun H."/>
            <person name="Tunlid A."/>
            <person name="Henrissat B."/>
            <person name="Grigoriev I.V."/>
            <person name="Hibbett D.S."/>
            <person name="Martin F."/>
        </authorList>
    </citation>
    <scope>NUCLEOTIDE SEQUENCE [LARGE SCALE GENOMIC DNA]</scope>
    <source>
        <strain evidence="1 2">Koide BX008</strain>
    </source>
</reference>
<keyword evidence="2" id="KW-1185">Reference proteome</keyword>
<dbReference type="AlphaFoldDB" id="A0A0C2XEN2"/>
<dbReference type="PANTHER" id="PTHR38926:SF5">
    <property type="entry name" value="F-BOX AND LEUCINE-RICH REPEAT PROTEIN 6"/>
    <property type="match status" value="1"/>
</dbReference>
<evidence type="ECO:0000313" key="1">
    <source>
        <dbReference type="EMBL" id="KIL67293.1"/>
    </source>
</evidence>
<name>A0A0C2XEN2_AMAMK</name>
<sequence>MQAKTASPYSSSEAERNLHLSLPIEILRPIFFFTLHRDWKFFVPWSLNPRQDPRSSILHVCSSWRNAALATPELWNEIVIQLDPQPPQPGIIPIANQILLRSGGTPLDLTVRMCQFQNRAPVDLSADEFIDKIVIPFAQTIRKLRLFVPYPFVKALMTMPCYVVFPLLEVLSLRQATVGTMHPSDLSPPPTLLLPKLRVFELGLTLPKLPPSPIEIPVNFVLWSDVTTFINCIPISMETCMAILSLCPALKSCAFILKPFTQWVWPFRVRLSELERLHIRFCEPDGYSLFLNHCLELPSIRDLALKETNEGLGWTRSLSRFLANSCGSQLEEVFVASPLYDKLYFSYVGIEEFLQKHSSSLKRLYIPLYPSHLNDNIVRQLVSRALCPRLEELSLEAILWRTRRTRMQAIVNGVSDAEKEHRAPIKTLYLFFYSIRRMKSAERELRRMTGEWKDLECFCRPGYEWIPVDPLELELEWFGFYT</sequence>
<proteinExistence type="predicted"/>
<evidence type="ECO:0000313" key="2">
    <source>
        <dbReference type="Proteomes" id="UP000054549"/>
    </source>
</evidence>
<protein>
    <submittedName>
        <fullName evidence="1">Uncharacterized protein</fullName>
    </submittedName>
</protein>
<dbReference type="STRING" id="946122.A0A0C2XEN2"/>
<dbReference type="InParanoid" id="A0A0C2XEN2"/>
<accession>A0A0C2XEN2</accession>
<dbReference type="PANTHER" id="PTHR38926">
    <property type="entry name" value="F-BOX DOMAIN CONTAINING PROTEIN, EXPRESSED"/>
    <property type="match status" value="1"/>
</dbReference>